<dbReference type="Proteomes" id="UP001642409">
    <property type="component" value="Unassembled WGS sequence"/>
</dbReference>
<evidence type="ECO:0000313" key="4">
    <source>
        <dbReference type="EMBL" id="CAL6071831.1"/>
    </source>
</evidence>
<reference evidence="3 5" key="2">
    <citation type="submission" date="2024-07" db="EMBL/GenBank/DDBJ databases">
        <authorList>
            <person name="Akdeniz Z."/>
        </authorList>
    </citation>
    <scope>NUCLEOTIDE SEQUENCE [LARGE SCALE GENOMIC DNA]</scope>
</reference>
<dbReference type="EMBL" id="CAXDID020000292">
    <property type="protein sequence ID" value="CAL6071831.1"/>
    <property type="molecule type" value="Genomic_DNA"/>
</dbReference>
<comment type="caution">
    <text evidence="2">The sequence shown here is derived from an EMBL/GenBank/DDBJ whole genome shotgun (WGS) entry which is preliminary data.</text>
</comment>
<evidence type="ECO:0000313" key="1">
    <source>
        <dbReference type="EMBL" id="CAI9961515.1"/>
    </source>
</evidence>
<proteinExistence type="predicted"/>
<dbReference type="EMBL" id="CAXDID020000292">
    <property type="protein sequence ID" value="CAL6071821.1"/>
    <property type="molecule type" value="Genomic_DNA"/>
</dbReference>
<keyword evidence="5" id="KW-1185">Reference proteome</keyword>
<evidence type="ECO:0000313" key="5">
    <source>
        <dbReference type="Proteomes" id="UP001642409"/>
    </source>
</evidence>
<dbReference type="AlphaFoldDB" id="A0AA86R3J8"/>
<organism evidence="2">
    <name type="scientific">Hexamita inflata</name>
    <dbReference type="NCBI Taxonomy" id="28002"/>
    <lineage>
        <taxon>Eukaryota</taxon>
        <taxon>Metamonada</taxon>
        <taxon>Diplomonadida</taxon>
        <taxon>Hexamitidae</taxon>
        <taxon>Hexamitinae</taxon>
        <taxon>Hexamita</taxon>
    </lineage>
</organism>
<sequence>MQFGGIICYQMNTTTNISDVTLNIVEQWKTNNVNNSGYILGQAVQSQNSIKTLCFMEHLTSNSYFIYFGLVGLHNGTLSICNIQLQFMIIQGNFAYFGTLGYINGSQCIIYNVQLSLQVPINNSGLQIGVLGAVMLAENWSVTNITINNSHIYSQQMTGLVISYINSGIFSQINIYSSTANSSGSYRWAISGGLYGDSRIKKDQNTSYNTTINQCYFQNNSIFTNNTDHQATSGGLIGDSQDNQISIQNVLLIFYNVSSYGSAVYTESSGLIAFLYNSIININNVQISYINLLTNNLNIAFASGFIAQSNNCATNINNSKLSNTQISISGTPVVVGIIFSLAPQVLIATNFSTEGTNSINGASVNNCGNIQSFDEQNGC</sequence>
<evidence type="ECO:0000313" key="2">
    <source>
        <dbReference type="EMBL" id="CAI9961520.1"/>
    </source>
</evidence>
<dbReference type="EMBL" id="CATOUU010000941">
    <property type="protein sequence ID" value="CAI9961515.1"/>
    <property type="molecule type" value="Genomic_DNA"/>
</dbReference>
<protein>
    <submittedName>
        <fullName evidence="3">Hypothetical_protein</fullName>
    </submittedName>
</protein>
<dbReference type="EMBL" id="CATOUU010000941">
    <property type="protein sequence ID" value="CAI9961520.1"/>
    <property type="molecule type" value="Genomic_DNA"/>
</dbReference>
<gene>
    <name evidence="1" type="ORF">HINF_LOCUS49160</name>
    <name evidence="2" type="ORF">HINF_LOCUS49165</name>
    <name evidence="3" type="ORF">HINF_LOCUS55328</name>
    <name evidence="4" type="ORF">HINF_LOCUS55333</name>
</gene>
<accession>A0AA86R3J8</accession>
<evidence type="ECO:0000313" key="3">
    <source>
        <dbReference type="EMBL" id="CAL6071821.1"/>
    </source>
</evidence>
<name>A0AA86R3J8_9EUKA</name>
<reference evidence="2" key="1">
    <citation type="submission" date="2023-06" db="EMBL/GenBank/DDBJ databases">
        <authorList>
            <person name="Kurt Z."/>
        </authorList>
    </citation>
    <scope>NUCLEOTIDE SEQUENCE</scope>
</reference>